<evidence type="ECO:0000313" key="3">
    <source>
        <dbReference type="Proteomes" id="UP000811619"/>
    </source>
</evidence>
<feature type="region of interest" description="Disordered" evidence="1">
    <location>
        <begin position="99"/>
        <end position="200"/>
    </location>
</feature>
<evidence type="ECO:0000256" key="1">
    <source>
        <dbReference type="SAM" id="MobiDB-lite"/>
    </source>
</evidence>
<gene>
    <name evidence="2" type="ORF">E4U42_000950</name>
</gene>
<name>A0A8K0NE48_9HYPO</name>
<feature type="compositionally biased region" description="Basic and acidic residues" evidence="1">
    <location>
        <begin position="127"/>
        <end position="154"/>
    </location>
</feature>
<feature type="compositionally biased region" description="Basic and acidic residues" evidence="1">
    <location>
        <begin position="166"/>
        <end position="186"/>
    </location>
</feature>
<dbReference type="AlphaFoldDB" id="A0A8K0NE48"/>
<dbReference type="Proteomes" id="UP000811619">
    <property type="component" value="Unassembled WGS sequence"/>
</dbReference>
<proteinExistence type="predicted"/>
<dbReference type="OrthoDB" id="3946750at2759"/>
<accession>A0A8K0NE48</accession>
<reference evidence="2" key="1">
    <citation type="journal article" date="2020" name="bioRxiv">
        <title>Whole genome comparisons of ergot fungi reveals the divergence and evolution of species within the genus Claviceps are the result of varying mechanisms driving genome evolution and host range expansion.</title>
        <authorList>
            <person name="Wyka S.A."/>
            <person name="Mondo S.J."/>
            <person name="Liu M."/>
            <person name="Dettman J."/>
            <person name="Nalam V."/>
            <person name="Broders K.D."/>
        </authorList>
    </citation>
    <scope>NUCLEOTIDE SEQUENCE</scope>
    <source>
        <strain evidence="2">CCC 489</strain>
    </source>
</reference>
<evidence type="ECO:0000313" key="2">
    <source>
        <dbReference type="EMBL" id="KAG5913660.1"/>
    </source>
</evidence>
<dbReference type="EMBL" id="SRPY01001272">
    <property type="protein sequence ID" value="KAG5913660.1"/>
    <property type="molecule type" value="Genomic_DNA"/>
</dbReference>
<keyword evidence="3" id="KW-1185">Reference proteome</keyword>
<protein>
    <submittedName>
        <fullName evidence="2">Uncharacterized protein</fullName>
    </submittedName>
</protein>
<sequence length="249" mass="27866">MKTACAHIAAKDSTSTAASEYINIKDVKSWSDELSGGLRPGRNIEDVEREAINHLFNTQKQDSSRQSAHWSPLGNIRKYLKGHKSQHVTADDIVLRATTSAQDSSSASNPLAAKGSEAEEDSPVNFDDPKAPRQVDAEEASKNYTDLDKYKPVEWNEPDSLPEPTPEERSKKYRDLDKYASPDTLDHLTPSDASGPAYHDLQKYKPVEWNEPDGLREQTPEELSKNYEDVHKYGPNCPRTMTILIDTVP</sequence>
<organism evidence="2 3">
    <name type="scientific">Claviceps africana</name>
    <dbReference type="NCBI Taxonomy" id="83212"/>
    <lineage>
        <taxon>Eukaryota</taxon>
        <taxon>Fungi</taxon>
        <taxon>Dikarya</taxon>
        <taxon>Ascomycota</taxon>
        <taxon>Pezizomycotina</taxon>
        <taxon>Sordariomycetes</taxon>
        <taxon>Hypocreomycetidae</taxon>
        <taxon>Hypocreales</taxon>
        <taxon>Clavicipitaceae</taxon>
        <taxon>Claviceps</taxon>
    </lineage>
</organism>
<comment type="caution">
    <text evidence="2">The sequence shown here is derived from an EMBL/GenBank/DDBJ whole genome shotgun (WGS) entry which is preliminary data.</text>
</comment>
<feature type="compositionally biased region" description="Low complexity" evidence="1">
    <location>
        <begin position="99"/>
        <end position="108"/>
    </location>
</feature>